<evidence type="ECO:0000313" key="7">
    <source>
        <dbReference type="Proteomes" id="UP000037020"/>
    </source>
</evidence>
<keyword evidence="4 6" id="KW-0418">Kinase</keyword>
<dbReference type="EMBL" id="LGUT01002101">
    <property type="protein sequence ID" value="KOG87662.1"/>
    <property type="molecule type" value="Genomic_DNA"/>
</dbReference>
<proteinExistence type="predicted"/>
<dbReference type="InterPro" id="IPR036890">
    <property type="entry name" value="HATPase_C_sf"/>
</dbReference>
<protein>
    <recommendedName>
        <fullName evidence="2">histidine kinase</fullName>
        <ecNumber evidence="2">2.7.13.3</ecNumber>
    </recommendedName>
</protein>
<evidence type="ECO:0000256" key="1">
    <source>
        <dbReference type="ARBA" id="ARBA00000085"/>
    </source>
</evidence>
<dbReference type="PANTHER" id="PTHR24421">
    <property type="entry name" value="NITRATE/NITRITE SENSOR PROTEIN NARX-RELATED"/>
    <property type="match status" value="1"/>
</dbReference>
<keyword evidence="7" id="KW-1185">Reference proteome</keyword>
<reference evidence="6 7" key="1">
    <citation type="submission" date="2015-07" db="EMBL/GenBank/DDBJ databases">
        <authorList>
            <person name="Ju K.-S."/>
            <person name="Doroghazi J.R."/>
            <person name="Metcalf W.W."/>
        </authorList>
    </citation>
    <scope>NUCLEOTIDE SEQUENCE [LARGE SCALE GENOMIC DNA]</scope>
    <source>
        <strain evidence="6 7">NRRL B-3589</strain>
    </source>
</reference>
<accession>A0ABR5J2K6</accession>
<dbReference type="GO" id="GO:0016301">
    <property type="term" value="F:kinase activity"/>
    <property type="evidence" value="ECO:0007669"/>
    <property type="project" value="UniProtKB-KW"/>
</dbReference>
<evidence type="ECO:0000256" key="5">
    <source>
        <dbReference type="ARBA" id="ARBA00023012"/>
    </source>
</evidence>
<name>A0ABR5J2K6_9ACTN</name>
<comment type="catalytic activity">
    <reaction evidence="1">
        <text>ATP + protein L-histidine = ADP + protein N-phospho-L-histidine.</text>
        <dbReference type="EC" id="2.7.13.3"/>
    </reaction>
</comment>
<dbReference type="PANTHER" id="PTHR24421:SF10">
    <property type="entry name" value="NITRATE_NITRITE SENSOR PROTEIN NARQ"/>
    <property type="match status" value="1"/>
</dbReference>
<evidence type="ECO:0000256" key="3">
    <source>
        <dbReference type="ARBA" id="ARBA00022679"/>
    </source>
</evidence>
<evidence type="ECO:0000313" key="6">
    <source>
        <dbReference type="EMBL" id="KOG87662.1"/>
    </source>
</evidence>
<comment type="caution">
    <text evidence="6">The sequence shown here is derived from an EMBL/GenBank/DDBJ whole genome shotgun (WGS) entry which is preliminary data.</text>
</comment>
<evidence type="ECO:0000256" key="4">
    <source>
        <dbReference type="ARBA" id="ARBA00022777"/>
    </source>
</evidence>
<keyword evidence="5" id="KW-0902">Two-component regulatory system</keyword>
<dbReference type="EC" id="2.7.13.3" evidence="2"/>
<dbReference type="CDD" id="cd16917">
    <property type="entry name" value="HATPase_UhpB-NarQ-NarX-like"/>
    <property type="match status" value="1"/>
</dbReference>
<feature type="non-terminal residue" evidence="6">
    <location>
        <position position="108"/>
    </location>
</feature>
<dbReference type="Proteomes" id="UP000037020">
    <property type="component" value="Unassembled WGS sequence"/>
</dbReference>
<dbReference type="SUPFAM" id="SSF55874">
    <property type="entry name" value="ATPase domain of HSP90 chaperone/DNA topoisomerase II/histidine kinase"/>
    <property type="match status" value="1"/>
</dbReference>
<feature type="non-terminal residue" evidence="6">
    <location>
        <position position="1"/>
    </location>
</feature>
<dbReference type="Gene3D" id="3.30.565.10">
    <property type="entry name" value="Histidine kinase-like ATPase, C-terminal domain"/>
    <property type="match status" value="1"/>
</dbReference>
<dbReference type="InterPro" id="IPR050482">
    <property type="entry name" value="Sensor_HK_TwoCompSys"/>
</dbReference>
<keyword evidence="3" id="KW-0808">Transferase</keyword>
<organism evidence="6 7">
    <name type="scientific">Streptomyces varsoviensis</name>
    <dbReference type="NCBI Taxonomy" id="67373"/>
    <lineage>
        <taxon>Bacteria</taxon>
        <taxon>Bacillati</taxon>
        <taxon>Actinomycetota</taxon>
        <taxon>Actinomycetes</taxon>
        <taxon>Kitasatosporales</taxon>
        <taxon>Streptomycetaceae</taxon>
        <taxon>Streptomyces</taxon>
    </lineage>
</organism>
<evidence type="ECO:0000256" key="2">
    <source>
        <dbReference type="ARBA" id="ARBA00012438"/>
    </source>
</evidence>
<sequence length="108" mass="10643">PRPLSPAADHAAYRVAQEGLTNAHKHAPGAPIELALHYDADSLVVEVVNGPPPAGAGRAAVSGGQGLTGLGERTRLIGGMVHAGPTAEGGFRLAGVLPYAPAGADAPA</sequence>
<gene>
    <name evidence="6" type="ORF">ADK38_24185</name>
</gene>